<organism evidence="1 2">
    <name type="scientific">Schizopora paradoxa</name>
    <dbReference type="NCBI Taxonomy" id="27342"/>
    <lineage>
        <taxon>Eukaryota</taxon>
        <taxon>Fungi</taxon>
        <taxon>Dikarya</taxon>
        <taxon>Basidiomycota</taxon>
        <taxon>Agaricomycotina</taxon>
        <taxon>Agaricomycetes</taxon>
        <taxon>Hymenochaetales</taxon>
        <taxon>Schizoporaceae</taxon>
        <taxon>Schizopora</taxon>
    </lineage>
</organism>
<keyword evidence="2" id="KW-1185">Reference proteome</keyword>
<reference evidence="1 2" key="1">
    <citation type="submission" date="2015-04" db="EMBL/GenBank/DDBJ databases">
        <title>Complete genome sequence of Schizopora paradoxa KUC8140, a cosmopolitan wood degrader in East Asia.</title>
        <authorList>
            <consortium name="DOE Joint Genome Institute"/>
            <person name="Min B."/>
            <person name="Park H."/>
            <person name="Jang Y."/>
            <person name="Kim J.-J."/>
            <person name="Kim K.H."/>
            <person name="Pangilinan J."/>
            <person name="Lipzen A."/>
            <person name="Riley R."/>
            <person name="Grigoriev I.V."/>
            <person name="Spatafora J.W."/>
            <person name="Choi I.-G."/>
        </authorList>
    </citation>
    <scope>NUCLEOTIDE SEQUENCE [LARGE SCALE GENOMIC DNA]</scope>
    <source>
        <strain evidence="1 2">KUC8140</strain>
    </source>
</reference>
<accession>A0A0H2S1D1</accession>
<gene>
    <name evidence="1" type="ORF">SCHPADRAFT_131359</name>
</gene>
<name>A0A0H2S1D1_9AGAM</name>
<evidence type="ECO:0000313" key="1">
    <source>
        <dbReference type="EMBL" id="KLO18135.1"/>
    </source>
</evidence>
<dbReference type="AlphaFoldDB" id="A0A0H2S1D1"/>
<sequence length="310" mass="35291">MRNFLLSLGTKVATLDLFMIHPLRYEWGVPFSLLFDTSGHSEEHQFPAPTLYKAQLRLNLLRTFLPFLRNIVDLELAVSNRLEASISVRQLLELLALFQNTLEVFTLTNSGTEFYDGELVTTITATHPDSRESLEAPTTAANRVQFPRLSRLKIVSFSECIVHDILFTINCPLIYHLSLAFRTCKCFGQAAPDYVSATMLHRSVPELRSIEIQFDTQLRLTQFNVDLSARHDAFGWLLPKLSSIDMGSGVKRTRHWMDGTPPPLKNLTKLVSSRLGFDTNNIHSLRLHTNIELLPEDVNTLRLLVPEFVK</sequence>
<protein>
    <recommendedName>
        <fullName evidence="3">F-box domain-containing protein</fullName>
    </recommendedName>
</protein>
<evidence type="ECO:0000313" key="2">
    <source>
        <dbReference type="Proteomes" id="UP000053477"/>
    </source>
</evidence>
<evidence type="ECO:0008006" key="3">
    <source>
        <dbReference type="Google" id="ProtNLM"/>
    </source>
</evidence>
<proteinExistence type="predicted"/>
<dbReference type="InParanoid" id="A0A0H2S1D1"/>
<dbReference type="Proteomes" id="UP000053477">
    <property type="component" value="Unassembled WGS sequence"/>
</dbReference>
<dbReference type="EMBL" id="KQ085897">
    <property type="protein sequence ID" value="KLO18135.1"/>
    <property type="molecule type" value="Genomic_DNA"/>
</dbReference>